<reference evidence="2 3" key="1">
    <citation type="submission" date="2019-03" db="EMBL/GenBank/DDBJ databases">
        <title>First draft genome of Liparis tanakae, snailfish: a comprehensive survey of snailfish specific genes.</title>
        <authorList>
            <person name="Kim W."/>
            <person name="Song I."/>
            <person name="Jeong J.-H."/>
            <person name="Kim D."/>
            <person name="Kim S."/>
            <person name="Ryu S."/>
            <person name="Song J.Y."/>
            <person name="Lee S.K."/>
        </authorList>
    </citation>
    <scope>NUCLEOTIDE SEQUENCE [LARGE SCALE GENOMIC DNA]</scope>
    <source>
        <tissue evidence="2">Muscle</tissue>
    </source>
</reference>
<protein>
    <submittedName>
        <fullName evidence="2">Uncharacterized protein</fullName>
    </submittedName>
</protein>
<evidence type="ECO:0000256" key="1">
    <source>
        <dbReference type="SAM" id="MobiDB-lite"/>
    </source>
</evidence>
<accession>A0A4Z2J6P1</accession>
<organism evidence="2 3">
    <name type="scientific">Liparis tanakae</name>
    <name type="common">Tanaka's snailfish</name>
    <dbReference type="NCBI Taxonomy" id="230148"/>
    <lineage>
        <taxon>Eukaryota</taxon>
        <taxon>Metazoa</taxon>
        <taxon>Chordata</taxon>
        <taxon>Craniata</taxon>
        <taxon>Vertebrata</taxon>
        <taxon>Euteleostomi</taxon>
        <taxon>Actinopterygii</taxon>
        <taxon>Neopterygii</taxon>
        <taxon>Teleostei</taxon>
        <taxon>Neoteleostei</taxon>
        <taxon>Acanthomorphata</taxon>
        <taxon>Eupercaria</taxon>
        <taxon>Perciformes</taxon>
        <taxon>Cottioidei</taxon>
        <taxon>Cottales</taxon>
        <taxon>Liparidae</taxon>
        <taxon>Liparis</taxon>
    </lineage>
</organism>
<gene>
    <name evidence="2" type="ORF">EYF80_004057</name>
</gene>
<name>A0A4Z2J6P1_9TELE</name>
<dbReference type="EMBL" id="SRLO01000019">
    <property type="protein sequence ID" value="TNN85810.1"/>
    <property type="molecule type" value="Genomic_DNA"/>
</dbReference>
<proteinExistence type="predicted"/>
<comment type="caution">
    <text evidence="2">The sequence shown here is derived from an EMBL/GenBank/DDBJ whole genome shotgun (WGS) entry which is preliminary data.</text>
</comment>
<sequence length="83" mass="8467">MRSLEGRTNPLIMSLTHLSGDRDSLIGKDVGGAGTPEGLCSGLPGSCAQLGQEGEELSVGSHPDMSDSRRTSASSSPTPILCP</sequence>
<dbReference type="Proteomes" id="UP000314294">
    <property type="component" value="Unassembled WGS sequence"/>
</dbReference>
<feature type="compositionally biased region" description="Low complexity" evidence="1">
    <location>
        <begin position="71"/>
        <end position="83"/>
    </location>
</feature>
<evidence type="ECO:0000313" key="3">
    <source>
        <dbReference type="Proteomes" id="UP000314294"/>
    </source>
</evidence>
<evidence type="ECO:0000313" key="2">
    <source>
        <dbReference type="EMBL" id="TNN85810.1"/>
    </source>
</evidence>
<dbReference type="AlphaFoldDB" id="A0A4Z2J6P1"/>
<keyword evidence="3" id="KW-1185">Reference proteome</keyword>
<feature type="region of interest" description="Disordered" evidence="1">
    <location>
        <begin position="52"/>
        <end position="83"/>
    </location>
</feature>